<evidence type="ECO:0000256" key="1">
    <source>
        <dbReference type="SAM" id="MobiDB-lite"/>
    </source>
</evidence>
<accession>A0A0F9SAY9</accession>
<reference evidence="2" key="1">
    <citation type="journal article" date="2015" name="Nature">
        <title>Complex archaea that bridge the gap between prokaryotes and eukaryotes.</title>
        <authorList>
            <person name="Spang A."/>
            <person name="Saw J.H."/>
            <person name="Jorgensen S.L."/>
            <person name="Zaremba-Niedzwiedzka K."/>
            <person name="Martijn J."/>
            <person name="Lind A.E."/>
            <person name="van Eijk R."/>
            <person name="Schleper C."/>
            <person name="Guy L."/>
            <person name="Ettema T.J."/>
        </authorList>
    </citation>
    <scope>NUCLEOTIDE SEQUENCE</scope>
</reference>
<sequence>MAKSYAQMLADFKKREEDSIAANQRRLDQTTAIFDEIINRYKPGGSFGRGYLSQLENQKVQDVGQESQQMISSGLYGTTTAAGAGQRWEANVGATARLKLEDVQMERLSQAQVGKAGLIERVENPAPNLDYIIALTQAQSSSSGGGGGGGTSGGQRPRSYGTSGGQRPRSWGRGGGRR</sequence>
<dbReference type="EMBL" id="LAZR01000727">
    <property type="protein sequence ID" value="KKN59422.1"/>
    <property type="molecule type" value="Genomic_DNA"/>
</dbReference>
<feature type="compositionally biased region" description="Gly residues" evidence="1">
    <location>
        <begin position="143"/>
        <end position="153"/>
    </location>
</feature>
<name>A0A0F9SAY9_9ZZZZ</name>
<evidence type="ECO:0000313" key="2">
    <source>
        <dbReference type="EMBL" id="KKN59422.1"/>
    </source>
</evidence>
<comment type="caution">
    <text evidence="2">The sequence shown here is derived from an EMBL/GenBank/DDBJ whole genome shotgun (WGS) entry which is preliminary data.</text>
</comment>
<gene>
    <name evidence="2" type="ORF">LCGC14_0542570</name>
</gene>
<protein>
    <submittedName>
        <fullName evidence="2">Uncharacterized protein</fullName>
    </submittedName>
</protein>
<dbReference type="AlphaFoldDB" id="A0A0F9SAY9"/>
<feature type="region of interest" description="Disordered" evidence="1">
    <location>
        <begin position="138"/>
        <end position="178"/>
    </location>
</feature>
<organism evidence="2">
    <name type="scientific">marine sediment metagenome</name>
    <dbReference type="NCBI Taxonomy" id="412755"/>
    <lineage>
        <taxon>unclassified sequences</taxon>
        <taxon>metagenomes</taxon>
        <taxon>ecological metagenomes</taxon>
    </lineage>
</organism>
<proteinExistence type="predicted"/>